<dbReference type="EMBL" id="HF548330">
    <property type="protein sequence ID" value="CCO21782.1"/>
    <property type="molecule type" value="Genomic_DNA"/>
</dbReference>
<evidence type="ECO:0000256" key="3">
    <source>
        <dbReference type="ARBA" id="ARBA00022475"/>
    </source>
</evidence>
<keyword evidence="6 7" id="KW-0472">Membrane</keyword>
<comment type="subcellular location">
    <subcellularLocation>
        <location evidence="1">Cell membrane</location>
        <topology evidence="1">Multi-pass membrane protein</topology>
    </subcellularLocation>
</comment>
<keyword evidence="5 7" id="KW-1133">Transmembrane helix</keyword>
<evidence type="ECO:0000256" key="6">
    <source>
        <dbReference type="ARBA" id="ARBA00023136"/>
    </source>
</evidence>
<evidence type="ECO:0000256" key="4">
    <source>
        <dbReference type="ARBA" id="ARBA00022692"/>
    </source>
</evidence>
<dbReference type="Gene3D" id="1.10.3720.10">
    <property type="entry name" value="MetI-like"/>
    <property type="match status" value="1"/>
</dbReference>
<organism evidence="9">
    <name type="scientific">termite gut metagenome</name>
    <dbReference type="NCBI Taxonomy" id="433724"/>
    <lineage>
        <taxon>unclassified sequences</taxon>
        <taxon>metagenomes</taxon>
        <taxon>organismal metagenomes</taxon>
    </lineage>
</organism>
<dbReference type="PROSITE" id="PS50928">
    <property type="entry name" value="ABC_TM1"/>
    <property type="match status" value="1"/>
</dbReference>
<dbReference type="AlphaFoldDB" id="S0DES5"/>
<dbReference type="InterPro" id="IPR000515">
    <property type="entry name" value="MetI-like"/>
</dbReference>
<name>S0DES5_9ZZZZ</name>
<keyword evidence="3" id="KW-1003">Cell membrane</keyword>
<dbReference type="GO" id="GO:0055085">
    <property type="term" value="P:transmembrane transport"/>
    <property type="evidence" value="ECO:0007669"/>
    <property type="project" value="InterPro"/>
</dbReference>
<evidence type="ECO:0000256" key="5">
    <source>
        <dbReference type="ARBA" id="ARBA00022989"/>
    </source>
</evidence>
<accession>S0DES5</accession>
<feature type="transmembrane region" description="Helical" evidence="7">
    <location>
        <begin position="109"/>
        <end position="133"/>
    </location>
</feature>
<feature type="transmembrane region" description="Helical" evidence="7">
    <location>
        <begin position="183"/>
        <end position="208"/>
    </location>
</feature>
<evidence type="ECO:0000256" key="1">
    <source>
        <dbReference type="ARBA" id="ARBA00004651"/>
    </source>
</evidence>
<evidence type="ECO:0000256" key="2">
    <source>
        <dbReference type="ARBA" id="ARBA00022448"/>
    </source>
</evidence>
<gene>
    <name evidence="9" type="ORF">BN138_970</name>
</gene>
<dbReference type="SUPFAM" id="SSF161098">
    <property type="entry name" value="MetI-like"/>
    <property type="match status" value="1"/>
</dbReference>
<evidence type="ECO:0000313" key="9">
    <source>
        <dbReference type="EMBL" id="CCO21782.1"/>
    </source>
</evidence>
<keyword evidence="2" id="KW-0813">Transport</keyword>
<reference evidence="9" key="1">
    <citation type="submission" date="2012-10" db="EMBL/GenBank/DDBJ databases">
        <authorList>
            <person name="Sandrine L."/>
        </authorList>
    </citation>
    <scope>NUCLEOTIDE SEQUENCE</scope>
</reference>
<protein>
    <submittedName>
        <fullName evidence="9">Putative ATPbinding transport protein</fullName>
    </submittedName>
</protein>
<dbReference type="PANTHER" id="PTHR43744">
    <property type="entry name" value="ABC TRANSPORTER PERMEASE PROTEIN MG189-RELATED-RELATED"/>
    <property type="match status" value="1"/>
</dbReference>
<evidence type="ECO:0000256" key="7">
    <source>
        <dbReference type="SAM" id="Phobius"/>
    </source>
</evidence>
<proteinExistence type="predicted"/>
<dbReference type="CDD" id="cd06261">
    <property type="entry name" value="TM_PBP2"/>
    <property type="match status" value="1"/>
</dbReference>
<dbReference type="Pfam" id="PF00528">
    <property type="entry name" value="BPD_transp_1"/>
    <property type="match status" value="1"/>
</dbReference>
<feature type="transmembrane region" description="Helical" evidence="7">
    <location>
        <begin position="12"/>
        <end position="33"/>
    </location>
</feature>
<feature type="domain" description="ABC transmembrane type-1" evidence="8">
    <location>
        <begin position="73"/>
        <end position="262"/>
    </location>
</feature>
<dbReference type="InterPro" id="IPR035906">
    <property type="entry name" value="MetI-like_sf"/>
</dbReference>
<feature type="transmembrane region" description="Helical" evidence="7">
    <location>
        <begin position="73"/>
        <end position="97"/>
    </location>
</feature>
<dbReference type="GO" id="GO:0005886">
    <property type="term" value="C:plasma membrane"/>
    <property type="evidence" value="ECO:0007669"/>
    <property type="project" value="UniProtKB-SubCell"/>
</dbReference>
<sequence>MERKYNKTNLLGDVLGVLLAAAIFIVPFLFMLVNSLKGRREANLLSLSPPAEFEWGNFWEVIQTDKFAVLRGFWNSGIITLFSVLALVVVGAMAGYVLQRRRGRLTGAVNAIVLTGLMIPPAILPTIWIMQGIGVYKSLFGMVLVEVALQIPFTIMLYRGFMGSIPADLEEAAIIDGCGRWRLFFRIIFPLLKPVTATVIILNAVTIFNDFTNPLYFLPGAQNVTVQLTLYRFMGQFNSSYNLLFADVIIITVPMLILFIIFNKKIVAGMVAGAVKG</sequence>
<feature type="transmembrane region" description="Helical" evidence="7">
    <location>
        <begin position="241"/>
        <end position="262"/>
    </location>
</feature>
<keyword evidence="4 7" id="KW-0812">Transmembrane</keyword>
<dbReference type="PANTHER" id="PTHR43744:SF8">
    <property type="entry name" value="SN-GLYCEROL-3-PHOSPHATE TRANSPORT SYSTEM PERMEASE PROTEIN UGPE"/>
    <property type="match status" value="1"/>
</dbReference>
<evidence type="ECO:0000259" key="8">
    <source>
        <dbReference type="PROSITE" id="PS50928"/>
    </source>
</evidence>
<feature type="transmembrane region" description="Helical" evidence="7">
    <location>
        <begin position="139"/>
        <end position="162"/>
    </location>
</feature>
<reference evidence="9" key="2">
    <citation type="journal article" date="2013" name="Biotechnol. Biofuels">
        <title>Mining for hemicellulases in the fungus-growing termite Pseudacanthotermes militaris using functional metagenomics.</title>
        <authorList>
            <person name="Bastien G."/>
            <person name="Arnal G."/>
            <person name="Bozonnet S."/>
            <person name="Laguerre S."/>
            <person name="Ferreira F."/>
            <person name="Faure R."/>
            <person name="Henrissat B."/>
            <person name="Lefevre F."/>
            <person name="Robe P."/>
            <person name="Bouchez O."/>
            <person name="Noirot C."/>
            <person name="Dumon C."/>
            <person name="O'Donohue M."/>
        </authorList>
    </citation>
    <scope>NUCLEOTIDE SEQUENCE</scope>
</reference>